<evidence type="ECO:0008006" key="3">
    <source>
        <dbReference type="Google" id="ProtNLM"/>
    </source>
</evidence>
<comment type="caution">
    <text evidence="1">The sequence shown here is derived from an EMBL/GenBank/DDBJ whole genome shotgun (WGS) entry which is preliminary data.</text>
</comment>
<proteinExistence type="predicted"/>
<dbReference type="AlphaFoldDB" id="A0A364NH70"/>
<evidence type="ECO:0000313" key="2">
    <source>
        <dbReference type="Proteomes" id="UP000250744"/>
    </source>
</evidence>
<dbReference type="PROSITE" id="PS51257">
    <property type="entry name" value="PROKAR_LIPOPROTEIN"/>
    <property type="match status" value="1"/>
</dbReference>
<protein>
    <recommendedName>
        <fullName evidence="3">Toxin-antitoxin system YwqK family antitoxin</fullName>
    </recommendedName>
</protein>
<evidence type="ECO:0000313" key="1">
    <source>
        <dbReference type="EMBL" id="RAU16412.1"/>
    </source>
</evidence>
<gene>
    <name evidence="1" type="ORF">DN062_18305</name>
</gene>
<dbReference type="Gene3D" id="2.20.110.10">
    <property type="entry name" value="Histone H3 K4-specific methyltransferase SET7/9 N-terminal domain"/>
    <property type="match status" value="1"/>
</dbReference>
<dbReference type="SUPFAM" id="SSF82185">
    <property type="entry name" value="Histone H3 K4-specific methyltransferase SET7/9 N-terminal domain"/>
    <property type="match status" value="1"/>
</dbReference>
<dbReference type="Proteomes" id="UP000250744">
    <property type="component" value="Unassembled WGS sequence"/>
</dbReference>
<reference evidence="1 2" key="1">
    <citation type="submission" date="2018-06" db="EMBL/GenBank/DDBJ databases">
        <title>Nitrincola tibetense sp. nov., isolated from Lake XuguoCo on Tibetan Plateau.</title>
        <authorList>
            <person name="Xing P."/>
        </authorList>
    </citation>
    <scope>NUCLEOTIDE SEQUENCE [LARGE SCALE GENOMIC DNA]</scope>
    <source>
        <strain evidence="2">xg18</strain>
    </source>
</reference>
<name>A0A364NH70_9GAMM</name>
<sequence length="355" mass="38922">MCLNKLRIEIGAVGKFFTLLSLPLVFSLSACSGEVEEPERVLSFRNAEIYQGKVFAGNENEAFTGVITDFPISSVNVSPLVGLAASANQVTGDSSTHKYMLQGSILTMVHGAGGYAICQAKFMEGYLHGSMSCNTASNNLPILEATYQQGQLDGPFIIYSLKNENHNKLAEGNLVNGKIDGEFIGYGLITSKPVLIQNLKLGQAMGSFKRYSDDANNHLILEKSYDQGVIDGSVVAYSIETGKLILERTYEQGTLHGNEKQYDAETGELTLERSYIYGTAGGAEREYDPNTGELIRSVYIDDVGTIENPDDINIEECVESWIDFHNQGKEEPLLWRYDVLHELRGRCAAGESPEA</sequence>
<organism evidence="1 2">
    <name type="scientific">Nitrincola tibetensis</name>
    <dbReference type="NCBI Taxonomy" id="2219697"/>
    <lineage>
        <taxon>Bacteria</taxon>
        <taxon>Pseudomonadati</taxon>
        <taxon>Pseudomonadota</taxon>
        <taxon>Gammaproteobacteria</taxon>
        <taxon>Oceanospirillales</taxon>
        <taxon>Oceanospirillaceae</taxon>
        <taxon>Nitrincola</taxon>
    </lineage>
</organism>
<dbReference type="EMBL" id="QKRX01000031">
    <property type="protein sequence ID" value="RAU16412.1"/>
    <property type="molecule type" value="Genomic_DNA"/>
</dbReference>
<keyword evidence="2" id="KW-1185">Reference proteome</keyword>
<accession>A0A364NH70</accession>